<dbReference type="OrthoDB" id="9791355at2"/>
<evidence type="ECO:0000256" key="12">
    <source>
        <dbReference type="ARBA" id="ARBA00023211"/>
    </source>
</evidence>
<evidence type="ECO:0000256" key="8">
    <source>
        <dbReference type="ARBA" id="ARBA00023015"/>
    </source>
</evidence>
<comment type="caution">
    <text evidence="16">The sequence shown here is derived from an EMBL/GenBank/DDBJ whole genome shotgun (WGS) entry which is preliminary data.</text>
</comment>
<dbReference type="Gene3D" id="1.10.60.10">
    <property type="entry name" value="Iron dependent repressor, metal binding and dimerisation domain"/>
    <property type="match status" value="1"/>
</dbReference>
<evidence type="ECO:0000256" key="5">
    <source>
        <dbReference type="ARBA" id="ARBA00022490"/>
    </source>
</evidence>
<dbReference type="SMART" id="SM00529">
    <property type="entry name" value="HTH_DTXR"/>
    <property type="match status" value="1"/>
</dbReference>
<keyword evidence="5" id="KW-0963">Cytoplasm</keyword>
<dbReference type="Proteomes" id="UP000248745">
    <property type="component" value="Unassembled WGS sequence"/>
</dbReference>
<dbReference type="SUPFAM" id="SSF46785">
    <property type="entry name" value="Winged helix' DNA-binding domain"/>
    <property type="match status" value="1"/>
</dbReference>
<dbReference type="InterPro" id="IPR007167">
    <property type="entry name" value="Fe-transptr_FeoA-like"/>
</dbReference>
<dbReference type="InterPro" id="IPR038157">
    <property type="entry name" value="FeoA_core_dom"/>
</dbReference>
<evidence type="ECO:0000256" key="13">
    <source>
        <dbReference type="ARBA" id="ARBA00025185"/>
    </source>
</evidence>
<evidence type="ECO:0000259" key="15">
    <source>
        <dbReference type="PROSITE" id="PS50944"/>
    </source>
</evidence>
<dbReference type="InterPro" id="IPR036390">
    <property type="entry name" value="WH_DNA-bd_sf"/>
</dbReference>
<comment type="subcellular location">
    <subcellularLocation>
        <location evidence="1">Cytoplasm</location>
    </subcellularLocation>
</comment>
<dbReference type="InterPro" id="IPR036388">
    <property type="entry name" value="WH-like_DNA-bd_sf"/>
</dbReference>
<feature type="domain" description="HTH dtxR-type" evidence="15">
    <location>
        <begin position="4"/>
        <end position="67"/>
    </location>
</feature>
<keyword evidence="7" id="KW-0408">Iron</keyword>
<keyword evidence="12" id="KW-0464">Manganese</keyword>
<evidence type="ECO:0000256" key="9">
    <source>
        <dbReference type="ARBA" id="ARBA00023125"/>
    </source>
</evidence>
<evidence type="ECO:0000256" key="10">
    <source>
        <dbReference type="ARBA" id="ARBA00023159"/>
    </source>
</evidence>
<accession>A0A2W2AZ54</accession>
<dbReference type="GO" id="GO:0005737">
    <property type="term" value="C:cytoplasm"/>
    <property type="evidence" value="ECO:0007669"/>
    <property type="project" value="UniProtKB-SubCell"/>
</dbReference>
<dbReference type="InterPro" id="IPR050536">
    <property type="entry name" value="DtxR_MntR_Metal-Reg"/>
</dbReference>
<evidence type="ECO:0000313" key="17">
    <source>
        <dbReference type="Proteomes" id="UP000248745"/>
    </source>
</evidence>
<protein>
    <recommendedName>
        <fullName evidence="4">Transcriptional regulator MntR</fullName>
    </recommendedName>
    <alternativeName>
        <fullName evidence="14">Manganese transport regulator</fullName>
    </alternativeName>
</protein>
<dbReference type="InterPro" id="IPR022687">
    <property type="entry name" value="HTH_DTXR"/>
</dbReference>
<dbReference type="Pfam" id="PF04023">
    <property type="entry name" value="FeoA"/>
    <property type="match status" value="1"/>
</dbReference>
<dbReference type="AlphaFoldDB" id="A0A2W2AZ54"/>
<evidence type="ECO:0000256" key="11">
    <source>
        <dbReference type="ARBA" id="ARBA00023163"/>
    </source>
</evidence>
<name>A0A2W2AZ54_9BACT</name>
<dbReference type="InterPro" id="IPR001367">
    <property type="entry name" value="Fe_dep_repressor"/>
</dbReference>
<proteinExistence type="inferred from homology"/>
<dbReference type="GO" id="GO:0003700">
    <property type="term" value="F:DNA-binding transcription factor activity"/>
    <property type="evidence" value="ECO:0007669"/>
    <property type="project" value="InterPro"/>
</dbReference>
<sequence length="224" mass="25640">MQALTLTEENYLKSIYTLQHRNATGEVSVNEIAERMQTKPATVTDMLRKLSEKELIHYEKYKKIQLSESGIAQALQILRKHRLWETFLHDKLQFSWDEVHEVAEQLEHIHSKKLIESLDAFLGFPKYDPHGDPIPNAKGEMPVSRAVTLLNVEHDINCQIVAVKDSSTAFLQQLERFGLQIGVTLQVKEQMAYDNSILVQTKSDPFFLSEKTADNILVIPVAEL</sequence>
<dbReference type="Gene3D" id="1.10.10.10">
    <property type="entry name" value="Winged helix-like DNA-binding domain superfamily/Winged helix DNA-binding domain"/>
    <property type="match status" value="1"/>
</dbReference>
<dbReference type="PANTHER" id="PTHR33238:SF11">
    <property type="entry name" value="TRANSCRIPTIONAL REGULATOR MNTR"/>
    <property type="match status" value="1"/>
</dbReference>
<dbReference type="InterPro" id="IPR036421">
    <property type="entry name" value="Fe_dep_repressor_sf"/>
</dbReference>
<dbReference type="GO" id="GO:0003677">
    <property type="term" value="F:DNA binding"/>
    <property type="evidence" value="ECO:0007669"/>
    <property type="project" value="UniProtKB-KW"/>
</dbReference>
<evidence type="ECO:0000256" key="1">
    <source>
        <dbReference type="ARBA" id="ARBA00004496"/>
    </source>
</evidence>
<comment type="subunit">
    <text evidence="3">Homodimer.</text>
</comment>
<evidence type="ECO:0000256" key="7">
    <source>
        <dbReference type="ARBA" id="ARBA00023004"/>
    </source>
</evidence>
<dbReference type="GO" id="GO:0046983">
    <property type="term" value="F:protein dimerization activity"/>
    <property type="evidence" value="ECO:0007669"/>
    <property type="project" value="InterPro"/>
</dbReference>
<keyword evidence="9" id="KW-0238">DNA-binding</keyword>
<dbReference type="PANTHER" id="PTHR33238">
    <property type="entry name" value="IRON (METAL) DEPENDENT REPRESSOR, DTXR FAMILY"/>
    <property type="match status" value="1"/>
</dbReference>
<dbReference type="Pfam" id="PF01325">
    <property type="entry name" value="Fe_dep_repress"/>
    <property type="match status" value="1"/>
</dbReference>
<keyword evidence="8" id="KW-0805">Transcription regulation</keyword>
<keyword evidence="10" id="KW-0010">Activator</keyword>
<organism evidence="16 17">
    <name type="scientific">Taibaiella soli</name>
    <dbReference type="NCBI Taxonomy" id="1649169"/>
    <lineage>
        <taxon>Bacteria</taxon>
        <taxon>Pseudomonadati</taxon>
        <taxon>Bacteroidota</taxon>
        <taxon>Chitinophagia</taxon>
        <taxon>Chitinophagales</taxon>
        <taxon>Chitinophagaceae</taxon>
        <taxon>Taibaiella</taxon>
    </lineage>
</organism>
<reference evidence="16 17" key="1">
    <citation type="submission" date="2018-06" db="EMBL/GenBank/DDBJ databases">
        <title>Mucibacter soli gen. nov., sp. nov., a new member of the family Chitinophagaceae producing mucin.</title>
        <authorList>
            <person name="Kim M.-K."/>
            <person name="Park S."/>
            <person name="Kim T.-S."/>
            <person name="Joung Y."/>
            <person name="Han J.-H."/>
            <person name="Kim S.B."/>
        </authorList>
    </citation>
    <scope>NUCLEOTIDE SEQUENCE [LARGE SCALE GENOMIC DNA]</scope>
    <source>
        <strain evidence="16 17">R1-15</strain>
    </source>
</reference>
<dbReference type="EMBL" id="QKTW01000016">
    <property type="protein sequence ID" value="PZF72948.1"/>
    <property type="molecule type" value="Genomic_DNA"/>
</dbReference>
<evidence type="ECO:0000256" key="3">
    <source>
        <dbReference type="ARBA" id="ARBA00011738"/>
    </source>
</evidence>
<keyword evidence="11" id="KW-0804">Transcription</keyword>
<dbReference type="SUPFAM" id="SSF47979">
    <property type="entry name" value="Iron-dependent repressor protein, dimerization domain"/>
    <property type="match status" value="1"/>
</dbReference>
<dbReference type="InterPro" id="IPR008988">
    <property type="entry name" value="Transcriptional_repressor_C"/>
</dbReference>
<evidence type="ECO:0000313" key="16">
    <source>
        <dbReference type="EMBL" id="PZF72948.1"/>
    </source>
</evidence>
<keyword evidence="6" id="KW-0678">Repressor</keyword>
<dbReference type="GO" id="GO:0046914">
    <property type="term" value="F:transition metal ion binding"/>
    <property type="evidence" value="ECO:0007669"/>
    <property type="project" value="InterPro"/>
</dbReference>
<evidence type="ECO:0000256" key="6">
    <source>
        <dbReference type="ARBA" id="ARBA00022491"/>
    </source>
</evidence>
<evidence type="ECO:0000256" key="4">
    <source>
        <dbReference type="ARBA" id="ARBA00022386"/>
    </source>
</evidence>
<dbReference type="SUPFAM" id="SSF50037">
    <property type="entry name" value="C-terminal domain of transcriptional repressors"/>
    <property type="match status" value="1"/>
</dbReference>
<dbReference type="Gene3D" id="2.30.30.90">
    <property type="match status" value="1"/>
</dbReference>
<evidence type="ECO:0000256" key="14">
    <source>
        <dbReference type="ARBA" id="ARBA00032593"/>
    </source>
</evidence>
<comment type="function">
    <text evidence="13">In the presence of manganese, represses expression of mntH and mntS. Up-regulates expression of mntP.</text>
</comment>
<dbReference type="InterPro" id="IPR022689">
    <property type="entry name" value="Iron_dep_repressor"/>
</dbReference>
<comment type="similarity">
    <text evidence="2">Belongs to the DtxR/MntR family.</text>
</comment>
<dbReference type="Pfam" id="PF02742">
    <property type="entry name" value="Fe_dep_repr_C"/>
    <property type="match status" value="1"/>
</dbReference>
<keyword evidence="17" id="KW-1185">Reference proteome</keyword>
<dbReference type="RefSeq" id="WP_110998980.1">
    <property type="nucleotide sequence ID" value="NZ_QKTW01000016.1"/>
</dbReference>
<dbReference type="PROSITE" id="PS50944">
    <property type="entry name" value="HTH_DTXR"/>
    <property type="match status" value="1"/>
</dbReference>
<evidence type="ECO:0000256" key="2">
    <source>
        <dbReference type="ARBA" id="ARBA00007871"/>
    </source>
</evidence>
<gene>
    <name evidence="16" type="ORF">DN068_11090</name>
</gene>